<sequence length="368" mass="40720">IDERVILGAANNRNYGLEIMSWLLDRDNEVVIPITEAVLAAVLKNEERGAEMLQLILDRRRDDVQVTPLVLEGLQYACHGMMELLLQLRGDDIQVTGKLLRAAAENRNDGETICTPLRRNPEVEITENILLEATENTEKGLDIMERLLIHCGPDFGIGEMVVIKIAENPKIGLDMMKMLLSRQQAGFVIFEEVLEAAAQNGHSGREMLKLLTNNGGMEIPITEGIVSKATGNMEQAVLVMEYLLDLHRNNLPITQKVLSHAACTDWYDNTYILQLLFPKFAGARVTGKMFMAAALLNVASINPDALLILFDQRGNDISVTENVVFAALDGKYPVATIRFIMGRLGSKVPITDEILVKAATTEKPTIEG</sequence>
<feature type="non-terminal residue" evidence="1">
    <location>
        <position position="1"/>
    </location>
</feature>
<evidence type="ECO:0000313" key="1">
    <source>
        <dbReference type="EMBL" id="PYH93085.1"/>
    </source>
</evidence>
<dbReference type="Proteomes" id="UP000247810">
    <property type="component" value="Unassembled WGS sequence"/>
</dbReference>
<dbReference type="Gene3D" id="1.20.5.340">
    <property type="match status" value="1"/>
</dbReference>
<dbReference type="VEuPathDB" id="FungiDB:BO71DRAFT_328447"/>
<dbReference type="OrthoDB" id="4510831at2759"/>
<dbReference type="EMBL" id="KZ825900">
    <property type="protein sequence ID" value="PYH93085.1"/>
    <property type="molecule type" value="Genomic_DNA"/>
</dbReference>
<name>A0A319D6M4_9EURO</name>
<gene>
    <name evidence="1" type="ORF">BO71DRAFT_328447</name>
</gene>
<keyword evidence="2" id="KW-1185">Reference proteome</keyword>
<organism evidence="1 2">
    <name type="scientific">Aspergillus ellipticus CBS 707.79</name>
    <dbReference type="NCBI Taxonomy" id="1448320"/>
    <lineage>
        <taxon>Eukaryota</taxon>
        <taxon>Fungi</taxon>
        <taxon>Dikarya</taxon>
        <taxon>Ascomycota</taxon>
        <taxon>Pezizomycotina</taxon>
        <taxon>Eurotiomycetes</taxon>
        <taxon>Eurotiomycetidae</taxon>
        <taxon>Eurotiales</taxon>
        <taxon>Aspergillaceae</taxon>
        <taxon>Aspergillus</taxon>
        <taxon>Aspergillus subgen. Circumdati</taxon>
    </lineage>
</organism>
<reference evidence="1 2" key="1">
    <citation type="submission" date="2018-02" db="EMBL/GenBank/DDBJ databases">
        <title>The genomes of Aspergillus section Nigri reveals drivers in fungal speciation.</title>
        <authorList>
            <consortium name="DOE Joint Genome Institute"/>
            <person name="Vesth T.C."/>
            <person name="Nybo J."/>
            <person name="Theobald S."/>
            <person name="Brandl J."/>
            <person name="Frisvad J.C."/>
            <person name="Nielsen K.F."/>
            <person name="Lyhne E.K."/>
            <person name="Kogle M.E."/>
            <person name="Kuo A."/>
            <person name="Riley R."/>
            <person name="Clum A."/>
            <person name="Nolan M."/>
            <person name="Lipzen A."/>
            <person name="Salamov A."/>
            <person name="Henrissat B."/>
            <person name="Wiebenga A."/>
            <person name="De vries R.P."/>
            <person name="Grigoriev I.V."/>
            <person name="Mortensen U.H."/>
            <person name="Andersen M.R."/>
            <person name="Baker S.E."/>
        </authorList>
    </citation>
    <scope>NUCLEOTIDE SEQUENCE [LARGE SCALE GENOMIC DNA]</scope>
    <source>
        <strain evidence="1 2">CBS 707.79</strain>
    </source>
</reference>
<dbReference type="Pfam" id="PF23397">
    <property type="entry name" value="DUF7104"/>
    <property type="match status" value="7"/>
</dbReference>
<proteinExistence type="predicted"/>
<dbReference type="STRING" id="1448320.A0A319D6M4"/>
<dbReference type="InterPro" id="IPR055530">
    <property type="entry name" value="DUF7104"/>
</dbReference>
<evidence type="ECO:0000313" key="2">
    <source>
        <dbReference type="Proteomes" id="UP000247810"/>
    </source>
</evidence>
<protein>
    <recommendedName>
        <fullName evidence="3">ARM repeat-containing protein</fullName>
    </recommendedName>
</protein>
<accession>A0A319D6M4</accession>
<evidence type="ECO:0008006" key="3">
    <source>
        <dbReference type="Google" id="ProtNLM"/>
    </source>
</evidence>
<dbReference type="AlphaFoldDB" id="A0A319D6M4"/>